<proteinExistence type="predicted"/>
<comment type="caution">
    <text evidence="2">The sequence shown here is derived from an EMBL/GenBank/DDBJ whole genome shotgun (WGS) entry which is preliminary data.</text>
</comment>
<organism evidence="2 3">
    <name type="scientific">Rhynchophorus ferrugineus</name>
    <name type="common">Red palm weevil</name>
    <name type="synonym">Curculio ferrugineus</name>
    <dbReference type="NCBI Taxonomy" id="354439"/>
    <lineage>
        <taxon>Eukaryota</taxon>
        <taxon>Metazoa</taxon>
        <taxon>Ecdysozoa</taxon>
        <taxon>Arthropoda</taxon>
        <taxon>Hexapoda</taxon>
        <taxon>Insecta</taxon>
        <taxon>Pterygota</taxon>
        <taxon>Neoptera</taxon>
        <taxon>Endopterygota</taxon>
        <taxon>Coleoptera</taxon>
        <taxon>Polyphaga</taxon>
        <taxon>Cucujiformia</taxon>
        <taxon>Curculionidae</taxon>
        <taxon>Dryophthorinae</taxon>
        <taxon>Rhynchophorus</taxon>
    </lineage>
</organism>
<evidence type="ECO:0008006" key="4">
    <source>
        <dbReference type="Google" id="ProtNLM"/>
    </source>
</evidence>
<keyword evidence="3" id="KW-1185">Reference proteome</keyword>
<reference evidence="2" key="1">
    <citation type="submission" date="2020-08" db="EMBL/GenBank/DDBJ databases">
        <title>Genome sequencing and assembly of the red palm weevil Rhynchophorus ferrugineus.</title>
        <authorList>
            <person name="Dias G.B."/>
            <person name="Bergman C.M."/>
            <person name="Manee M."/>
        </authorList>
    </citation>
    <scope>NUCLEOTIDE SEQUENCE</scope>
    <source>
        <strain evidence="2">AA-2017</strain>
        <tissue evidence="2">Whole larva</tissue>
    </source>
</reference>
<dbReference type="AlphaFoldDB" id="A0A834IXE6"/>
<protein>
    <recommendedName>
        <fullName evidence="4">Secreted protein</fullName>
    </recommendedName>
</protein>
<feature type="signal peptide" evidence="1">
    <location>
        <begin position="1"/>
        <end position="29"/>
    </location>
</feature>
<name>A0A834IXE6_RHYFE</name>
<keyword evidence="1" id="KW-0732">Signal</keyword>
<accession>A0A834IXE6</accession>
<dbReference type="EMBL" id="JAACXV010000018">
    <property type="protein sequence ID" value="KAF7286938.1"/>
    <property type="molecule type" value="Genomic_DNA"/>
</dbReference>
<gene>
    <name evidence="2" type="ORF">GWI33_003203</name>
</gene>
<evidence type="ECO:0000256" key="1">
    <source>
        <dbReference type="SAM" id="SignalP"/>
    </source>
</evidence>
<sequence length="66" mass="6957">MAVPWEDKQICIVFSLWLCSSFSSLVARAWPQGETTAKGAANPAADAARILRSGAHNSTAAIKAPD</sequence>
<feature type="chain" id="PRO_5032619610" description="Secreted protein" evidence="1">
    <location>
        <begin position="30"/>
        <end position="66"/>
    </location>
</feature>
<evidence type="ECO:0000313" key="2">
    <source>
        <dbReference type="EMBL" id="KAF7286938.1"/>
    </source>
</evidence>
<evidence type="ECO:0000313" key="3">
    <source>
        <dbReference type="Proteomes" id="UP000625711"/>
    </source>
</evidence>
<dbReference type="Proteomes" id="UP000625711">
    <property type="component" value="Unassembled WGS sequence"/>
</dbReference>